<sequence>MSLVATLICNPNNPALDSTVIEGARAVLPQPNAARWLHDEVAADITFASGEDALTIAERLRSARNDLPIDIVVQPEATRRKKLFLADMDSTMIGQECIDELADFAGLKDHVAAITERAMRGEIEFEPALRERVALLKGLPLSVIDQVLDSRITLTPGGRMLVQTMRAAGAYTCLVSGGFTQFTRVVAERIGFAEHRANELLSEDGKLTGKVAEPILGREAKLATLLALREADDLDAIDTLVVGDGANDLGMIQAAGLGIAYHAKPAVAAAAHGRIDYGDLTALLYAQGYRRDEFVGD</sequence>
<evidence type="ECO:0000256" key="1">
    <source>
        <dbReference type="ARBA" id="ARBA00001946"/>
    </source>
</evidence>
<keyword evidence="15" id="KW-1185">Reference proteome</keyword>
<evidence type="ECO:0000256" key="3">
    <source>
        <dbReference type="ARBA" id="ARBA00009184"/>
    </source>
</evidence>
<evidence type="ECO:0000256" key="13">
    <source>
        <dbReference type="ARBA" id="ARBA00048523"/>
    </source>
</evidence>
<dbReference type="PANTHER" id="PTHR43344:SF2">
    <property type="entry name" value="PHOSPHOSERINE PHOSPHATASE"/>
    <property type="match status" value="1"/>
</dbReference>
<keyword evidence="8 14" id="KW-0378">Hydrolase</keyword>
<evidence type="ECO:0000256" key="2">
    <source>
        <dbReference type="ARBA" id="ARBA00005135"/>
    </source>
</evidence>
<dbReference type="RefSeq" id="WP_378387781.1">
    <property type="nucleotide sequence ID" value="NZ_JBHLWM010000005.1"/>
</dbReference>
<dbReference type="PANTHER" id="PTHR43344">
    <property type="entry name" value="PHOSPHOSERINE PHOSPHATASE"/>
    <property type="match status" value="1"/>
</dbReference>
<dbReference type="SFLD" id="SFLDF00029">
    <property type="entry name" value="phosphoserine_phosphatase"/>
    <property type="match status" value="1"/>
</dbReference>
<name>A0ABV6ESS6_9BRAD</name>
<keyword evidence="7" id="KW-0479">Metal-binding</keyword>
<dbReference type="NCBIfam" id="TIGR00338">
    <property type="entry name" value="serB"/>
    <property type="match status" value="1"/>
</dbReference>
<accession>A0ABV6ESS6</accession>
<comment type="cofactor">
    <cofactor evidence="1">
        <name>Mg(2+)</name>
        <dbReference type="ChEBI" id="CHEBI:18420"/>
    </cofactor>
</comment>
<evidence type="ECO:0000313" key="15">
    <source>
        <dbReference type="Proteomes" id="UP001589775"/>
    </source>
</evidence>
<keyword evidence="9" id="KW-0460">Magnesium</keyword>
<evidence type="ECO:0000256" key="9">
    <source>
        <dbReference type="ARBA" id="ARBA00022842"/>
    </source>
</evidence>
<dbReference type="SFLD" id="SFLDS00003">
    <property type="entry name" value="Haloacid_Dehalogenase"/>
    <property type="match status" value="1"/>
</dbReference>
<comment type="pathway">
    <text evidence="2">Amino-acid biosynthesis; L-serine biosynthesis; L-serine from 3-phospho-D-glycerate: step 3/3.</text>
</comment>
<comment type="catalytic activity">
    <reaction evidence="13">
        <text>O-phospho-D-serine + H2O = D-serine + phosphate</text>
        <dbReference type="Rhea" id="RHEA:24873"/>
        <dbReference type="ChEBI" id="CHEBI:15377"/>
        <dbReference type="ChEBI" id="CHEBI:35247"/>
        <dbReference type="ChEBI" id="CHEBI:43474"/>
        <dbReference type="ChEBI" id="CHEBI:58680"/>
        <dbReference type="EC" id="3.1.3.3"/>
    </reaction>
</comment>
<dbReference type="GO" id="GO:0016787">
    <property type="term" value="F:hydrolase activity"/>
    <property type="evidence" value="ECO:0007669"/>
    <property type="project" value="UniProtKB-KW"/>
</dbReference>
<evidence type="ECO:0000256" key="7">
    <source>
        <dbReference type="ARBA" id="ARBA00022723"/>
    </source>
</evidence>
<dbReference type="InterPro" id="IPR036412">
    <property type="entry name" value="HAD-like_sf"/>
</dbReference>
<comment type="catalytic activity">
    <reaction evidence="12">
        <text>O-phospho-L-serine + H2O = L-serine + phosphate</text>
        <dbReference type="Rhea" id="RHEA:21208"/>
        <dbReference type="ChEBI" id="CHEBI:15377"/>
        <dbReference type="ChEBI" id="CHEBI:33384"/>
        <dbReference type="ChEBI" id="CHEBI:43474"/>
        <dbReference type="ChEBI" id="CHEBI:57524"/>
        <dbReference type="EC" id="3.1.3.3"/>
    </reaction>
</comment>
<proteinExistence type="inferred from homology"/>
<dbReference type="EMBL" id="JBHLWM010000005">
    <property type="protein sequence ID" value="MFC0241125.1"/>
    <property type="molecule type" value="Genomic_DNA"/>
</dbReference>
<dbReference type="InterPro" id="IPR023214">
    <property type="entry name" value="HAD_sf"/>
</dbReference>
<dbReference type="Proteomes" id="UP001589775">
    <property type="component" value="Unassembled WGS sequence"/>
</dbReference>
<comment type="caution">
    <text evidence="14">The sequence shown here is derived from an EMBL/GenBank/DDBJ whole genome shotgun (WGS) entry which is preliminary data.</text>
</comment>
<dbReference type="NCBIfam" id="TIGR01488">
    <property type="entry name" value="HAD-SF-IB"/>
    <property type="match status" value="1"/>
</dbReference>
<comment type="similarity">
    <text evidence="3">Belongs to the HAD-like hydrolase superfamily. SerB family.</text>
</comment>
<dbReference type="InterPro" id="IPR050582">
    <property type="entry name" value="HAD-like_SerB"/>
</dbReference>
<gene>
    <name evidence="14" type="primary">serB</name>
    <name evidence="14" type="ORF">ACFFJ6_11640</name>
</gene>
<evidence type="ECO:0000256" key="6">
    <source>
        <dbReference type="ARBA" id="ARBA00022605"/>
    </source>
</evidence>
<dbReference type="CDD" id="cd07500">
    <property type="entry name" value="HAD_PSP"/>
    <property type="match status" value="1"/>
</dbReference>
<protein>
    <recommendedName>
        <fullName evidence="5">Phosphoserine phosphatase</fullName>
        <ecNumber evidence="4">3.1.3.3</ecNumber>
    </recommendedName>
    <alternativeName>
        <fullName evidence="11">O-phosphoserine phosphohydrolase</fullName>
    </alternativeName>
</protein>
<evidence type="ECO:0000256" key="8">
    <source>
        <dbReference type="ARBA" id="ARBA00022801"/>
    </source>
</evidence>
<evidence type="ECO:0000313" key="14">
    <source>
        <dbReference type="EMBL" id="MFC0241125.1"/>
    </source>
</evidence>
<dbReference type="InterPro" id="IPR004469">
    <property type="entry name" value="PSP"/>
</dbReference>
<dbReference type="SFLD" id="SFLDG01136">
    <property type="entry name" value="C1.6:_Phosphoserine_Phosphatas"/>
    <property type="match status" value="1"/>
</dbReference>
<dbReference type="SUPFAM" id="SSF56784">
    <property type="entry name" value="HAD-like"/>
    <property type="match status" value="1"/>
</dbReference>
<keyword evidence="10" id="KW-0718">Serine biosynthesis</keyword>
<reference evidence="14 15" key="1">
    <citation type="submission" date="2024-09" db="EMBL/GenBank/DDBJ databases">
        <authorList>
            <person name="Sun Q."/>
            <person name="Mori K."/>
        </authorList>
    </citation>
    <scope>NUCLEOTIDE SEQUENCE [LARGE SCALE GENOMIC DNA]</scope>
    <source>
        <strain evidence="14 15">KCTC 23279</strain>
    </source>
</reference>
<evidence type="ECO:0000256" key="10">
    <source>
        <dbReference type="ARBA" id="ARBA00023299"/>
    </source>
</evidence>
<evidence type="ECO:0000256" key="4">
    <source>
        <dbReference type="ARBA" id="ARBA00012640"/>
    </source>
</evidence>
<evidence type="ECO:0000256" key="5">
    <source>
        <dbReference type="ARBA" id="ARBA00015196"/>
    </source>
</evidence>
<dbReference type="SFLD" id="SFLDG01137">
    <property type="entry name" value="C1.6.1:_Phosphoserine_Phosphat"/>
    <property type="match status" value="1"/>
</dbReference>
<evidence type="ECO:0000256" key="12">
    <source>
        <dbReference type="ARBA" id="ARBA00048138"/>
    </source>
</evidence>
<dbReference type="Gene3D" id="3.40.50.1000">
    <property type="entry name" value="HAD superfamily/HAD-like"/>
    <property type="match status" value="1"/>
</dbReference>
<dbReference type="Pfam" id="PF12710">
    <property type="entry name" value="HAD"/>
    <property type="match status" value="1"/>
</dbReference>
<evidence type="ECO:0000256" key="11">
    <source>
        <dbReference type="ARBA" id="ARBA00031693"/>
    </source>
</evidence>
<organism evidence="14 15">
    <name type="scientific">Rhodopseudomonas telluris</name>
    <dbReference type="NCBI Taxonomy" id="644215"/>
    <lineage>
        <taxon>Bacteria</taxon>
        <taxon>Pseudomonadati</taxon>
        <taxon>Pseudomonadota</taxon>
        <taxon>Alphaproteobacteria</taxon>
        <taxon>Hyphomicrobiales</taxon>
        <taxon>Nitrobacteraceae</taxon>
        <taxon>Rhodopseudomonas</taxon>
    </lineage>
</organism>
<dbReference type="EC" id="3.1.3.3" evidence="4"/>
<keyword evidence="6" id="KW-0028">Amino-acid biosynthesis</keyword>